<dbReference type="eggNOG" id="COG0477">
    <property type="taxonomic scope" value="Bacteria"/>
</dbReference>
<dbReference type="STRING" id="429009.Adeg_1250"/>
<feature type="transmembrane region" description="Helical" evidence="7">
    <location>
        <begin position="318"/>
        <end position="342"/>
    </location>
</feature>
<evidence type="ECO:0000256" key="6">
    <source>
        <dbReference type="ARBA" id="ARBA00023136"/>
    </source>
</evidence>
<dbReference type="InterPro" id="IPR020846">
    <property type="entry name" value="MFS_dom"/>
</dbReference>
<dbReference type="PROSITE" id="PS50850">
    <property type="entry name" value="MFS"/>
    <property type="match status" value="1"/>
</dbReference>
<proteinExistence type="predicted"/>
<evidence type="ECO:0000256" key="1">
    <source>
        <dbReference type="ARBA" id="ARBA00004651"/>
    </source>
</evidence>
<evidence type="ECO:0000313" key="10">
    <source>
        <dbReference type="Proteomes" id="UP000002620"/>
    </source>
</evidence>
<evidence type="ECO:0000259" key="8">
    <source>
        <dbReference type="PROSITE" id="PS50850"/>
    </source>
</evidence>
<feature type="transmembrane region" description="Helical" evidence="7">
    <location>
        <begin position="20"/>
        <end position="42"/>
    </location>
</feature>
<feature type="transmembrane region" description="Helical" evidence="7">
    <location>
        <begin position="348"/>
        <end position="369"/>
    </location>
</feature>
<organism evidence="9 10">
    <name type="scientific">Ammonifex degensii (strain DSM 10501 / KC4)</name>
    <dbReference type="NCBI Taxonomy" id="429009"/>
    <lineage>
        <taxon>Bacteria</taxon>
        <taxon>Bacillati</taxon>
        <taxon>Bacillota</taxon>
        <taxon>Clostridia</taxon>
        <taxon>Thermoanaerobacterales</taxon>
        <taxon>Thermoanaerobacteraceae</taxon>
        <taxon>Ammonifex</taxon>
    </lineage>
</organism>
<keyword evidence="5 7" id="KW-1133">Transmembrane helix</keyword>
<dbReference type="HOGENOM" id="CLU_034180_11_2_9"/>
<dbReference type="Gene3D" id="1.20.1250.20">
    <property type="entry name" value="MFS general substrate transporter like domains"/>
    <property type="match status" value="1"/>
</dbReference>
<feature type="transmembrane region" description="Helical" evidence="7">
    <location>
        <begin position="49"/>
        <end position="68"/>
    </location>
</feature>
<reference evidence="9 10" key="1">
    <citation type="submission" date="2009-10" db="EMBL/GenBank/DDBJ databases">
        <title>Complete sequence of chromosome of Ammonifex degensii KC4.</title>
        <authorList>
            <consortium name="US DOE Joint Genome Institute"/>
            <person name="Kerfeld C."/>
            <person name="Goodner B."/>
            <person name="Huber H."/>
            <person name="Stetter K."/>
            <person name="Lucas S."/>
            <person name="Copeland A."/>
            <person name="Lapidus A."/>
            <person name="Glavina del Rio T."/>
            <person name="Dalin E."/>
            <person name="Tice H."/>
            <person name="Bruce D."/>
            <person name="Goodwin L."/>
            <person name="Pitluck S."/>
            <person name="Saunders E."/>
            <person name="Brettin T."/>
            <person name="Detter J.C."/>
            <person name="Han C."/>
            <person name="Larimer F."/>
            <person name="Land M."/>
            <person name="Hauser L."/>
            <person name="Kyrpides N."/>
            <person name="Ovchinnikova G."/>
            <person name="Richardson P."/>
        </authorList>
    </citation>
    <scope>NUCLEOTIDE SEQUENCE [LARGE SCALE GENOMIC DNA]</scope>
    <source>
        <strain evidence="10">DSM 10501 / KC4</strain>
    </source>
</reference>
<comment type="subcellular location">
    <subcellularLocation>
        <location evidence="1">Cell membrane</location>
        <topology evidence="1">Multi-pass membrane protein</topology>
    </subcellularLocation>
</comment>
<dbReference type="Pfam" id="PF05977">
    <property type="entry name" value="MFS_3"/>
    <property type="match status" value="1"/>
</dbReference>
<accession>C9R7T2</accession>
<gene>
    <name evidence="9" type="ordered locus">Adeg_1250</name>
</gene>
<feature type="domain" description="Major facilitator superfamily (MFS) profile" evidence="8">
    <location>
        <begin position="1"/>
        <end position="374"/>
    </location>
</feature>
<keyword evidence="10" id="KW-1185">Reference proteome</keyword>
<dbReference type="PANTHER" id="PTHR23513:SF11">
    <property type="entry name" value="STAPHYLOFERRIN A TRANSPORTER"/>
    <property type="match status" value="1"/>
</dbReference>
<dbReference type="PANTHER" id="PTHR23513">
    <property type="entry name" value="INTEGRAL MEMBRANE EFFLUX PROTEIN-RELATED"/>
    <property type="match status" value="1"/>
</dbReference>
<keyword evidence="6 7" id="KW-0472">Membrane</keyword>
<name>C9R7T2_AMMDK</name>
<feature type="transmembrane region" description="Helical" evidence="7">
    <location>
        <begin position="74"/>
        <end position="92"/>
    </location>
</feature>
<dbReference type="InterPro" id="IPR036259">
    <property type="entry name" value="MFS_trans_sf"/>
</dbReference>
<evidence type="ECO:0000256" key="3">
    <source>
        <dbReference type="ARBA" id="ARBA00022475"/>
    </source>
</evidence>
<keyword evidence="3" id="KW-1003">Cell membrane</keyword>
<dbReference type="EMBL" id="CP001785">
    <property type="protein sequence ID" value="ACX52361.1"/>
    <property type="molecule type" value="Genomic_DNA"/>
</dbReference>
<dbReference type="GO" id="GO:0022857">
    <property type="term" value="F:transmembrane transporter activity"/>
    <property type="evidence" value="ECO:0007669"/>
    <property type="project" value="InterPro"/>
</dbReference>
<dbReference type="CDD" id="cd06173">
    <property type="entry name" value="MFS_MefA_like"/>
    <property type="match status" value="1"/>
</dbReference>
<evidence type="ECO:0000256" key="5">
    <source>
        <dbReference type="ARBA" id="ARBA00022989"/>
    </source>
</evidence>
<dbReference type="Proteomes" id="UP000002620">
    <property type="component" value="Chromosome"/>
</dbReference>
<evidence type="ECO:0000256" key="4">
    <source>
        <dbReference type="ARBA" id="ARBA00022692"/>
    </source>
</evidence>
<feature type="transmembrane region" description="Helical" evidence="7">
    <location>
        <begin position="104"/>
        <end position="124"/>
    </location>
</feature>
<evidence type="ECO:0000256" key="7">
    <source>
        <dbReference type="SAM" id="Phobius"/>
    </source>
</evidence>
<evidence type="ECO:0000256" key="2">
    <source>
        <dbReference type="ARBA" id="ARBA00022448"/>
    </source>
</evidence>
<feature type="transmembrane region" description="Helical" evidence="7">
    <location>
        <begin position="284"/>
        <end position="306"/>
    </location>
</feature>
<keyword evidence="4 7" id="KW-0812">Transmembrane</keyword>
<sequence length="378" mass="40737">MQQVALSWLILELTHSAFKLGVVGAAQFLPVLLFSLYGGILADRFPKKYLIMFTQTSMMLVAFLLGILVVTGKVHYAAIVVLAFLLGCFNAIDMPARQSFILELVDRSTLMNALALHSALFNGARVVGPALAGVALARWGTATCFFLNAASFLAVLMQLARIDVVGRKNVSGKTSSPFRELKEALTYVKETPRLLYPLLLLALFSALAINFNVLVPALARLTLKEGAQQYAHLLTAQGLGAVAGGIFLAWLSWQGPRIAWIVIGALALCVPQIILGLLPGYYQALFLLFVAGWGMVVLVSTINTNIQLNAREDCRGRVMSLYVLLFVGTSPVGNLLAGALAHRWGVPWAFTLGSVAALLAGAAIAACWYRAERRISSS</sequence>
<feature type="transmembrane region" description="Helical" evidence="7">
    <location>
        <begin position="194"/>
        <end position="218"/>
    </location>
</feature>
<dbReference type="InterPro" id="IPR010290">
    <property type="entry name" value="TM_effector"/>
</dbReference>
<dbReference type="SUPFAM" id="SSF103473">
    <property type="entry name" value="MFS general substrate transporter"/>
    <property type="match status" value="1"/>
</dbReference>
<protein>
    <submittedName>
        <fullName evidence="9">Major facilitator superfamily MFS_1</fullName>
    </submittedName>
</protein>
<keyword evidence="2" id="KW-0813">Transport</keyword>
<dbReference type="KEGG" id="adg:Adeg_1250"/>
<feature type="transmembrane region" description="Helical" evidence="7">
    <location>
        <begin position="230"/>
        <end position="251"/>
    </location>
</feature>
<feature type="transmembrane region" description="Helical" evidence="7">
    <location>
        <begin position="136"/>
        <end position="159"/>
    </location>
</feature>
<evidence type="ECO:0000313" key="9">
    <source>
        <dbReference type="EMBL" id="ACX52361.1"/>
    </source>
</evidence>
<feature type="transmembrane region" description="Helical" evidence="7">
    <location>
        <begin position="258"/>
        <end position="278"/>
    </location>
</feature>
<dbReference type="GO" id="GO:0005886">
    <property type="term" value="C:plasma membrane"/>
    <property type="evidence" value="ECO:0007669"/>
    <property type="project" value="UniProtKB-SubCell"/>
</dbReference>
<dbReference type="AlphaFoldDB" id="C9R7T2"/>